<evidence type="ECO:0000313" key="2">
    <source>
        <dbReference type="EMBL" id="KAF9883742.1"/>
    </source>
</evidence>
<comment type="caution">
    <text evidence="2">The sequence shown here is derived from an EMBL/GenBank/DDBJ whole genome shotgun (WGS) entry which is preliminary data.</text>
</comment>
<feature type="region of interest" description="Disordered" evidence="1">
    <location>
        <begin position="1"/>
        <end position="46"/>
    </location>
</feature>
<feature type="compositionally biased region" description="Low complexity" evidence="1">
    <location>
        <begin position="15"/>
        <end position="31"/>
    </location>
</feature>
<dbReference type="Proteomes" id="UP001194746">
    <property type="component" value="Unassembled WGS sequence"/>
</dbReference>
<dbReference type="EMBL" id="VCAU01000150">
    <property type="protein sequence ID" value="KAF9883742.1"/>
    <property type="molecule type" value="Genomic_DNA"/>
</dbReference>
<proteinExistence type="predicted"/>
<protein>
    <submittedName>
        <fullName evidence="2">Uncharacterized protein</fullName>
    </submittedName>
</protein>
<dbReference type="AlphaFoldDB" id="A0AAD4CDH4"/>
<evidence type="ECO:0000256" key="1">
    <source>
        <dbReference type="SAM" id="MobiDB-lite"/>
    </source>
</evidence>
<reference evidence="2" key="1">
    <citation type="journal article" date="2019" name="Beilstein J. Org. Chem.">
        <title>Nanangenines: drimane sesquiterpenoids as the dominant metabolite cohort of a novel Australian fungus, Aspergillus nanangensis.</title>
        <authorList>
            <person name="Lacey H.J."/>
            <person name="Gilchrist C.L.M."/>
            <person name="Crombie A."/>
            <person name="Kalaitzis J.A."/>
            <person name="Vuong D."/>
            <person name="Rutledge P.J."/>
            <person name="Turner P."/>
            <person name="Pitt J.I."/>
            <person name="Lacey E."/>
            <person name="Chooi Y.H."/>
            <person name="Piggott A.M."/>
        </authorList>
    </citation>
    <scope>NUCLEOTIDE SEQUENCE</scope>
    <source>
        <strain evidence="2">MST-FP2251</strain>
    </source>
</reference>
<evidence type="ECO:0000313" key="3">
    <source>
        <dbReference type="Proteomes" id="UP001194746"/>
    </source>
</evidence>
<gene>
    <name evidence="2" type="ORF">FE257_002996</name>
</gene>
<accession>A0AAD4CDH4</accession>
<sequence length="119" mass="12303">MAIPDSGTKISFLPGSSRSSGVSASANRSTSVGTTPDACRSTPALGQRCQDHPRVEVAVLHLPGLLPGNFATPCADAILFSSGCEGYGDHGEAEVGDLPFADGGERYKYRVPRVPSISP</sequence>
<keyword evidence="3" id="KW-1185">Reference proteome</keyword>
<name>A0AAD4CDH4_ASPNN</name>
<reference evidence="2" key="2">
    <citation type="submission" date="2020-02" db="EMBL/GenBank/DDBJ databases">
        <authorList>
            <person name="Gilchrist C.L.M."/>
            <person name="Chooi Y.-H."/>
        </authorList>
    </citation>
    <scope>NUCLEOTIDE SEQUENCE</scope>
    <source>
        <strain evidence="2">MST-FP2251</strain>
    </source>
</reference>
<organism evidence="2 3">
    <name type="scientific">Aspergillus nanangensis</name>
    <dbReference type="NCBI Taxonomy" id="2582783"/>
    <lineage>
        <taxon>Eukaryota</taxon>
        <taxon>Fungi</taxon>
        <taxon>Dikarya</taxon>
        <taxon>Ascomycota</taxon>
        <taxon>Pezizomycotina</taxon>
        <taxon>Eurotiomycetes</taxon>
        <taxon>Eurotiomycetidae</taxon>
        <taxon>Eurotiales</taxon>
        <taxon>Aspergillaceae</taxon>
        <taxon>Aspergillus</taxon>
        <taxon>Aspergillus subgen. Circumdati</taxon>
    </lineage>
</organism>